<keyword evidence="1 2" id="KW-0732">Signal</keyword>
<proteinExistence type="predicted"/>
<dbReference type="InterPro" id="IPR039564">
    <property type="entry name" value="Peptidase_C39-like"/>
</dbReference>
<evidence type="ECO:0000259" key="3">
    <source>
        <dbReference type="Pfam" id="PF13457"/>
    </source>
</evidence>
<feature type="domain" description="GW" evidence="3">
    <location>
        <begin position="64"/>
        <end position="118"/>
    </location>
</feature>
<dbReference type="Proteomes" id="UP000052012">
    <property type="component" value="Unassembled WGS sequence"/>
</dbReference>
<dbReference type="PATRIC" id="fig|1423781.4.peg.105"/>
<dbReference type="SUPFAM" id="SSF82057">
    <property type="entry name" value="Prokaryotic SH3-related domain"/>
    <property type="match status" value="1"/>
</dbReference>
<name>A0A0R2ARH6_9LACO</name>
<feature type="domain" description="Peptidase C39-like" evidence="4">
    <location>
        <begin position="127"/>
        <end position="266"/>
    </location>
</feature>
<comment type="caution">
    <text evidence="5">The sequence shown here is derived from an EMBL/GenBank/DDBJ whole genome shotgun (WGS) entry which is preliminary data.</text>
</comment>
<dbReference type="RefSeq" id="WP_056965554.1">
    <property type="nucleotide sequence ID" value="NZ_AYYQ01000001.1"/>
</dbReference>
<dbReference type="Gene3D" id="2.30.30.170">
    <property type="match status" value="1"/>
</dbReference>
<evidence type="ECO:0000313" key="5">
    <source>
        <dbReference type="EMBL" id="KRM69937.1"/>
    </source>
</evidence>
<reference evidence="5 6" key="1">
    <citation type="journal article" date="2015" name="Genome Announc.">
        <title>Expanding the biotechnology potential of lactobacilli through comparative genomics of 213 strains and associated genera.</title>
        <authorList>
            <person name="Sun Z."/>
            <person name="Harris H.M."/>
            <person name="McCann A."/>
            <person name="Guo C."/>
            <person name="Argimon S."/>
            <person name="Zhang W."/>
            <person name="Yang X."/>
            <person name="Jeffery I.B."/>
            <person name="Cooney J.C."/>
            <person name="Kagawa T.F."/>
            <person name="Liu W."/>
            <person name="Song Y."/>
            <person name="Salvetti E."/>
            <person name="Wrobel A."/>
            <person name="Rasinkangas P."/>
            <person name="Parkhill J."/>
            <person name="Rea M.C."/>
            <person name="O'Sullivan O."/>
            <person name="Ritari J."/>
            <person name="Douillard F.P."/>
            <person name="Paul Ross R."/>
            <person name="Yang R."/>
            <person name="Briner A.E."/>
            <person name="Felis G.E."/>
            <person name="de Vos W.M."/>
            <person name="Barrangou R."/>
            <person name="Klaenhammer T.R."/>
            <person name="Caufield P.W."/>
            <person name="Cui Y."/>
            <person name="Zhang H."/>
            <person name="O'Toole P.W."/>
        </authorList>
    </citation>
    <scope>NUCLEOTIDE SEQUENCE [LARGE SCALE GENOMIC DNA]</scope>
    <source>
        <strain evidence="5 6">DSM 23829</strain>
    </source>
</reference>
<sequence length="299" mass="33173">MKKTILTLGIAAMLSSTAFPFMNSQALTASADSVVNISDNNLKYDIKSARNLNSMKVKSGNWQLFNQPYSSLAYSVGNTKDISGKLVQLDQVATAGNYTYYHISYNGKDYGWINSDGLESTSEYVLPFTYTSQHTPLEAANACEVTSLKMALSVKGIGKDVSLRTFIDNMPRSKNNADDGFVGNPYKVNHTNQDWTINPKPLAQYGRTYYSNVYDITGASKDDLISEIKHGNPLVIAGSYRMQGKATGHMLTVVGYKDGYFLMADPSSRKNSKGYIFWTSVDNFMRIYNDYGKKAVVVR</sequence>
<evidence type="ECO:0000256" key="1">
    <source>
        <dbReference type="ARBA" id="ARBA00022729"/>
    </source>
</evidence>
<dbReference type="InterPro" id="IPR025987">
    <property type="entry name" value="GW_dom"/>
</dbReference>
<dbReference type="Pfam" id="PF13457">
    <property type="entry name" value="GW"/>
    <property type="match status" value="1"/>
</dbReference>
<feature type="signal peptide" evidence="2">
    <location>
        <begin position="1"/>
        <end position="18"/>
    </location>
</feature>
<dbReference type="Gene3D" id="3.90.70.10">
    <property type="entry name" value="Cysteine proteinases"/>
    <property type="match status" value="1"/>
</dbReference>
<protein>
    <recommendedName>
        <fullName evidence="7">GW domain-containing protein</fullName>
    </recommendedName>
</protein>
<gene>
    <name evidence="5" type="ORF">FD06_GL000104</name>
</gene>
<evidence type="ECO:0000256" key="2">
    <source>
        <dbReference type="SAM" id="SignalP"/>
    </source>
</evidence>
<accession>A0A0R2ARH6</accession>
<organism evidence="5 6">
    <name type="scientific">Apilactobacillus ozensis DSM 23829 = JCM 17196</name>
    <dbReference type="NCBI Taxonomy" id="1423781"/>
    <lineage>
        <taxon>Bacteria</taxon>
        <taxon>Bacillati</taxon>
        <taxon>Bacillota</taxon>
        <taxon>Bacilli</taxon>
        <taxon>Lactobacillales</taxon>
        <taxon>Lactobacillaceae</taxon>
        <taxon>Apilactobacillus</taxon>
    </lineage>
</organism>
<keyword evidence="6" id="KW-1185">Reference proteome</keyword>
<dbReference type="OrthoDB" id="1654093at2"/>
<feature type="chain" id="PRO_5038971080" description="GW domain-containing protein" evidence="2">
    <location>
        <begin position="19"/>
        <end position="299"/>
    </location>
</feature>
<evidence type="ECO:0008006" key="7">
    <source>
        <dbReference type="Google" id="ProtNLM"/>
    </source>
</evidence>
<dbReference type="PANTHER" id="PTHR37806:SF1">
    <property type="entry name" value="PEPTIDASE C39-LIKE DOMAIN-CONTAINING PROTEIN"/>
    <property type="match status" value="1"/>
</dbReference>
<dbReference type="STRING" id="1423781.FD06_GL000104"/>
<dbReference type="EMBL" id="AYYQ01000001">
    <property type="protein sequence ID" value="KRM69937.1"/>
    <property type="molecule type" value="Genomic_DNA"/>
</dbReference>
<evidence type="ECO:0000259" key="4">
    <source>
        <dbReference type="Pfam" id="PF13529"/>
    </source>
</evidence>
<dbReference type="PANTHER" id="PTHR37806">
    <property type="entry name" value="LMO0724 PROTEIN"/>
    <property type="match status" value="1"/>
</dbReference>
<dbReference type="InterPro" id="IPR038200">
    <property type="entry name" value="GW_dom_sf"/>
</dbReference>
<dbReference type="Pfam" id="PF13529">
    <property type="entry name" value="Peptidase_C39_2"/>
    <property type="match status" value="1"/>
</dbReference>
<dbReference type="AlphaFoldDB" id="A0A0R2ARH6"/>
<evidence type="ECO:0000313" key="6">
    <source>
        <dbReference type="Proteomes" id="UP000052012"/>
    </source>
</evidence>